<evidence type="ECO:0000256" key="3">
    <source>
        <dbReference type="ARBA" id="ARBA00022448"/>
    </source>
</evidence>
<evidence type="ECO:0000256" key="4">
    <source>
        <dbReference type="ARBA" id="ARBA00022692"/>
    </source>
</evidence>
<dbReference type="Pfam" id="PF00005">
    <property type="entry name" value="ABC_tran"/>
    <property type="match status" value="1"/>
</dbReference>
<dbReference type="PANTHER" id="PTHR48041:SF104">
    <property type="entry name" value="ABC TRANSPORTER DOMAIN-CONTAINING PROTEIN"/>
    <property type="match status" value="1"/>
</dbReference>
<organism evidence="10">
    <name type="scientific">Nippostrongylus brasiliensis</name>
    <name type="common">Rat hookworm</name>
    <dbReference type="NCBI Taxonomy" id="27835"/>
    <lineage>
        <taxon>Eukaryota</taxon>
        <taxon>Metazoa</taxon>
        <taxon>Ecdysozoa</taxon>
        <taxon>Nematoda</taxon>
        <taxon>Chromadorea</taxon>
        <taxon>Rhabditida</taxon>
        <taxon>Rhabditina</taxon>
        <taxon>Rhabditomorpha</taxon>
        <taxon>Strongyloidea</taxon>
        <taxon>Heligmosomidae</taxon>
        <taxon>Nippostrongylus</taxon>
    </lineage>
</organism>
<comment type="subcellular location">
    <subcellularLocation>
        <location evidence="1">Membrane</location>
        <topology evidence="1">Multi-pass membrane protein</topology>
    </subcellularLocation>
</comment>
<dbReference type="STRING" id="27835.A0A0N4XPB4"/>
<keyword evidence="3" id="KW-0813">Transport</keyword>
<keyword evidence="5" id="KW-1133">Transmembrane helix</keyword>
<reference evidence="8 9" key="2">
    <citation type="submission" date="2018-11" db="EMBL/GenBank/DDBJ databases">
        <authorList>
            <consortium name="Pathogen Informatics"/>
        </authorList>
    </citation>
    <scope>NUCLEOTIDE SEQUENCE [LARGE SCALE GENOMIC DNA]</scope>
</reference>
<dbReference type="WBParaSite" id="NBR_0000436601-mRNA-1">
    <property type="protein sequence ID" value="NBR_0000436601-mRNA-1"/>
    <property type="gene ID" value="NBR_0000436601"/>
</dbReference>
<dbReference type="GO" id="GO:0005524">
    <property type="term" value="F:ATP binding"/>
    <property type="evidence" value="ECO:0007669"/>
    <property type="project" value="InterPro"/>
</dbReference>
<comment type="similarity">
    <text evidence="2">Belongs to the ABC transporter superfamily. ABCG family. Eye pigment precursor importer (TC 3.A.1.204) subfamily.</text>
</comment>
<evidence type="ECO:0000313" key="9">
    <source>
        <dbReference type="Proteomes" id="UP000271162"/>
    </source>
</evidence>
<accession>A0A0N4XPB4</accession>
<dbReference type="SUPFAM" id="SSF52540">
    <property type="entry name" value="P-loop containing nucleoside triphosphate hydrolases"/>
    <property type="match status" value="1"/>
</dbReference>
<evidence type="ECO:0000256" key="2">
    <source>
        <dbReference type="ARBA" id="ARBA00005814"/>
    </source>
</evidence>
<keyword evidence="4" id="KW-0812">Transmembrane</keyword>
<protein>
    <submittedName>
        <fullName evidence="10">ABC transporter domain-containing protein</fullName>
    </submittedName>
</protein>
<dbReference type="AlphaFoldDB" id="A0A0N4XPB4"/>
<dbReference type="PANTHER" id="PTHR48041">
    <property type="entry name" value="ABC TRANSPORTER G FAMILY MEMBER 28"/>
    <property type="match status" value="1"/>
</dbReference>
<evidence type="ECO:0000256" key="5">
    <source>
        <dbReference type="ARBA" id="ARBA00022989"/>
    </source>
</evidence>
<evidence type="ECO:0000313" key="8">
    <source>
        <dbReference type="EMBL" id="VDL67955.1"/>
    </source>
</evidence>
<keyword evidence="6" id="KW-0472">Membrane</keyword>
<evidence type="ECO:0000256" key="6">
    <source>
        <dbReference type="ARBA" id="ARBA00023136"/>
    </source>
</evidence>
<dbReference type="GO" id="GO:0042626">
    <property type="term" value="F:ATPase-coupled transmembrane transporter activity"/>
    <property type="evidence" value="ECO:0007669"/>
    <property type="project" value="TreeGrafter"/>
</dbReference>
<sequence>MGSQYSYSEKMDKVEEVIRDMDLTDCQNTLIGIPNRRKGISVGEKKRLAFACEILTDPKILFCDEPTTGLDAFMAHQVSISL</sequence>
<dbReference type="InterPro" id="IPR003439">
    <property type="entry name" value="ABC_transporter-like_ATP-bd"/>
</dbReference>
<keyword evidence="9" id="KW-1185">Reference proteome</keyword>
<dbReference type="GO" id="GO:0016887">
    <property type="term" value="F:ATP hydrolysis activity"/>
    <property type="evidence" value="ECO:0007669"/>
    <property type="project" value="InterPro"/>
</dbReference>
<evidence type="ECO:0000256" key="1">
    <source>
        <dbReference type="ARBA" id="ARBA00004141"/>
    </source>
</evidence>
<dbReference type="Proteomes" id="UP000271162">
    <property type="component" value="Unassembled WGS sequence"/>
</dbReference>
<feature type="domain" description="ABC transporter" evidence="7">
    <location>
        <begin position="9"/>
        <end position="68"/>
    </location>
</feature>
<evidence type="ECO:0000259" key="7">
    <source>
        <dbReference type="Pfam" id="PF00005"/>
    </source>
</evidence>
<dbReference type="Gene3D" id="3.40.50.300">
    <property type="entry name" value="P-loop containing nucleotide triphosphate hydrolases"/>
    <property type="match status" value="1"/>
</dbReference>
<proteinExistence type="inferred from homology"/>
<dbReference type="InterPro" id="IPR027417">
    <property type="entry name" value="P-loop_NTPase"/>
</dbReference>
<name>A0A0N4XPB4_NIPBR</name>
<reference evidence="10" key="1">
    <citation type="submission" date="2017-02" db="UniProtKB">
        <authorList>
            <consortium name="WormBaseParasite"/>
        </authorList>
    </citation>
    <scope>IDENTIFICATION</scope>
</reference>
<dbReference type="EMBL" id="UYSL01007999">
    <property type="protein sequence ID" value="VDL67955.1"/>
    <property type="molecule type" value="Genomic_DNA"/>
</dbReference>
<dbReference type="InterPro" id="IPR050352">
    <property type="entry name" value="ABCG_transporters"/>
</dbReference>
<evidence type="ECO:0000313" key="10">
    <source>
        <dbReference type="WBParaSite" id="NBR_0000436601-mRNA-1"/>
    </source>
</evidence>
<gene>
    <name evidence="8" type="ORF">NBR_LOCUS4366</name>
</gene>
<dbReference type="GO" id="GO:0005886">
    <property type="term" value="C:plasma membrane"/>
    <property type="evidence" value="ECO:0007669"/>
    <property type="project" value="TreeGrafter"/>
</dbReference>